<name>A0A178IFU2_9BACT</name>
<gene>
    <name evidence="2" type="ORF">AW736_21395</name>
</gene>
<dbReference type="PANTHER" id="PTHR42834:SF1">
    <property type="entry name" value="ENDONUCLEASE_EXONUCLEASE_PHOSPHATASE FAMILY PROTEIN (AFU_ORTHOLOGUE AFUA_3G09210)"/>
    <property type="match status" value="1"/>
</dbReference>
<comment type="caution">
    <text evidence="2">The sequence shown here is derived from an EMBL/GenBank/DDBJ whole genome shotgun (WGS) entry which is preliminary data.</text>
</comment>
<organism evidence="2 3">
    <name type="scientific">Termitidicoccus mucosus</name>
    <dbReference type="NCBI Taxonomy" id="1184151"/>
    <lineage>
        <taxon>Bacteria</taxon>
        <taxon>Pseudomonadati</taxon>
        <taxon>Verrucomicrobiota</taxon>
        <taxon>Opitutia</taxon>
        <taxon>Opitutales</taxon>
        <taxon>Opitutaceae</taxon>
        <taxon>Termitidicoccus</taxon>
    </lineage>
</organism>
<evidence type="ECO:0000313" key="2">
    <source>
        <dbReference type="EMBL" id="OAM88005.1"/>
    </source>
</evidence>
<dbReference type="GO" id="GO:0003824">
    <property type="term" value="F:catalytic activity"/>
    <property type="evidence" value="ECO:0007669"/>
    <property type="project" value="InterPro"/>
</dbReference>
<protein>
    <recommendedName>
        <fullName evidence="1">Endonuclease/exonuclease/phosphatase domain-containing protein</fullName>
    </recommendedName>
</protein>
<reference evidence="2 3" key="1">
    <citation type="submission" date="2016-01" db="EMBL/GenBank/DDBJ databases">
        <title>High potential of lignocellulose degradation of a new Verrucomicrobia species.</title>
        <authorList>
            <person name="Wang Y."/>
            <person name="Shi Y."/>
            <person name="Qiu Z."/>
            <person name="Liu S."/>
            <person name="Yang H."/>
        </authorList>
    </citation>
    <scope>NUCLEOTIDE SEQUENCE [LARGE SCALE GENOMIC DNA]</scope>
    <source>
        <strain evidence="2 3">TSB47</strain>
    </source>
</reference>
<feature type="domain" description="Endonuclease/exonuclease/phosphatase" evidence="1">
    <location>
        <begin position="21"/>
        <end position="288"/>
    </location>
</feature>
<dbReference type="PANTHER" id="PTHR42834">
    <property type="entry name" value="ENDONUCLEASE/EXONUCLEASE/PHOSPHATASE FAMILY PROTEIN (AFU_ORTHOLOGUE AFUA_3G09210)"/>
    <property type="match status" value="1"/>
</dbReference>
<evidence type="ECO:0000259" key="1">
    <source>
        <dbReference type="Pfam" id="PF03372"/>
    </source>
</evidence>
<dbReference type="SUPFAM" id="SSF56219">
    <property type="entry name" value="DNase I-like"/>
    <property type="match status" value="1"/>
</dbReference>
<dbReference type="AlphaFoldDB" id="A0A178IFU2"/>
<accession>A0A178IFU2</accession>
<evidence type="ECO:0000313" key="3">
    <source>
        <dbReference type="Proteomes" id="UP000078486"/>
    </source>
</evidence>
<dbReference type="RefSeq" id="WP_068772311.1">
    <property type="nucleotide sequence ID" value="NZ_CP109796.1"/>
</dbReference>
<dbReference type="Gene3D" id="3.60.10.10">
    <property type="entry name" value="Endonuclease/exonuclease/phosphatase"/>
    <property type="match status" value="1"/>
</dbReference>
<dbReference type="Pfam" id="PF03372">
    <property type="entry name" value="Exo_endo_phos"/>
    <property type="match status" value="1"/>
</dbReference>
<sequence>MVLFVFFAGQPVFAGTLTVATYNVKNYTLESRMADGEYKKEYPKPESEKDALRAVIKAIGADVLALQEMGPQPFLDELQRDLRSDGVDYPYGIVLDAQDADRHLAVLSKRPFVSVGRHTDLSFSYFDEQDFVKRGLLEVRVPAGAIGAPPADDEVVTIFVVHLKSRYTDRPDDPESAIRRTSEAEAVRDRVLKVFPDRAKARFLLVGDCNDTRANRPLRALSRRGDTLIADILPAGDTRGEVWTLFWAKQDTYSRFDHILVSPGLRDAVVGGAAWIYDGPQVMQASDHRPVVVRLEIADKK</sequence>
<keyword evidence="3" id="KW-1185">Reference proteome</keyword>
<dbReference type="Proteomes" id="UP000078486">
    <property type="component" value="Unassembled WGS sequence"/>
</dbReference>
<dbReference type="EMBL" id="LRRQ01000150">
    <property type="protein sequence ID" value="OAM88005.1"/>
    <property type="molecule type" value="Genomic_DNA"/>
</dbReference>
<dbReference type="InterPro" id="IPR036691">
    <property type="entry name" value="Endo/exonu/phosph_ase_sf"/>
</dbReference>
<dbReference type="InterPro" id="IPR005135">
    <property type="entry name" value="Endo/exonuclease/phosphatase"/>
</dbReference>
<proteinExistence type="predicted"/>
<dbReference type="STRING" id="1184151.AW736_21395"/>